<dbReference type="InterPro" id="IPR038377">
    <property type="entry name" value="Na/Glc_symporter_sf"/>
</dbReference>
<evidence type="ECO:0000256" key="11">
    <source>
        <dbReference type="ARBA" id="ARBA00023201"/>
    </source>
</evidence>
<keyword evidence="8" id="KW-0915">Sodium</keyword>
<feature type="transmembrane region" description="Helical" evidence="14">
    <location>
        <begin position="284"/>
        <end position="309"/>
    </location>
</feature>
<keyword evidence="16" id="KW-1185">Reference proteome</keyword>
<name>A0ABP5TWC7_9PSEU</name>
<keyword evidence="4" id="KW-1003">Cell membrane</keyword>
<feature type="transmembrane region" description="Helical" evidence="14">
    <location>
        <begin position="405"/>
        <end position="429"/>
    </location>
</feature>
<evidence type="ECO:0000256" key="3">
    <source>
        <dbReference type="ARBA" id="ARBA00022448"/>
    </source>
</evidence>
<evidence type="ECO:0000256" key="4">
    <source>
        <dbReference type="ARBA" id="ARBA00022475"/>
    </source>
</evidence>
<dbReference type="Proteomes" id="UP001501218">
    <property type="component" value="Unassembled WGS sequence"/>
</dbReference>
<keyword evidence="10 14" id="KW-0472">Membrane</keyword>
<feature type="transmembrane region" description="Helical" evidence="14">
    <location>
        <begin position="460"/>
        <end position="483"/>
    </location>
</feature>
<feature type="transmembrane region" description="Helical" evidence="14">
    <location>
        <begin position="381"/>
        <end position="399"/>
    </location>
</feature>
<evidence type="ECO:0000256" key="7">
    <source>
        <dbReference type="ARBA" id="ARBA00022989"/>
    </source>
</evidence>
<evidence type="ECO:0000256" key="14">
    <source>
        <dbReference type="SAM" id="Phobius"/>
    </source>
</evidence>
<keyword evidence="11" id="KW-0739">Sodium transport</keyword>
<dbReference type="PANTHER" id="PTHR48086">
    <property type="entry name" value="SODIUM/PROLINE SYMPORTER-RELATED"/>
    <property type="match status" value="1"/>
</dbReference>
<evidence type="ECO:0000256" key="6">
    <source>
        <dbReference type="ARBA" id="ARBA00022847"/>
    </source>
</evidence>
<evidence type="ECO:0000256" key="13">
    <source>
        <dbReference type="RuleBase" id="RU362091"/>
    </source>
</evidence>
<evidence type="ECO:0000256" key="1">
    <source>
        <dbReference type="ARBA" id="ARBA00004651"/>
    </source>
</evidence>
<dbReference type="RefSeq" id="WP_344136664.1">
    <property type="nucleotide sequence ID" value="NZ_BAAARA010000021.1"/>
</dbReference>
<dbReference type="PROSITE" id="PS50283">
    <property type="entry name" value="NA_SOLUT_SYMP_3"/>
    <property type="match status" value="1"/>
</dbReference>
<evidence type="ECO:0000256" key="10">
    <source>
        <dbReference type="ARBA" id="ARBA00023136"/>
    </source>
</evidence>
<keyword evidence="3" id="KW-0813">Transport</keyword>
<feature type="transmembrane region" description="Helical" evidence="14">
    <location>
        <begin position="82"/>
        <end position="101"/>
    </location>
</feature>
<evidence type="ECO:0000256" key="9">
    <source>
        <dbReference type="ARBA" id="ARBA00023065"/>
    </source>
</evidence>
<proteinExistence type="inferred from homology"/>
<protein>
    <submittedName>
        <fullName evidence="15">Sodium/proline symporter PutP</fullName>
    </submittedName>
</protein>
<dbReference type="CDD" id="cd10322">
    <property type="entry name" value="SLC5sbd"/>
    <property type="match status" value="1"/>
</dbReference>
<feature type="transmembrane region" description="Helical" evidence="14">
    <location>
        <begin position="244"/>
        <end position="263"/>
    </location>
</feature>
<feature type="transmembrane region" description="Helical" evidence="14">
    <location>
        <begin position="129"/>
        <end position="147"/>
    </location>
</feature>
<keyword evidence="9" id="KW-0406">Ion transport</keyword>
<dbReference type="PANTHER" id="PTHR48086:SF3">
    <property type="entry name" value="SODIUM_PROLINE SYMPORTER"/>
    <property type="match status" value="1"/>
</dbReference>
<evidence type="ECO:0000256" key="5">
    <source>
        <dbReference type="ARBA" id="ARBA00022692"/>
    </source>
</evidence>
<evidence type="ECO:0000256" key="8">
    <source>
        <dbReference type="ARBA" id="ARBA00023053"/>
    </source>
</evidence>
<evidence type="ECO:0000313" key="16">
    <source>
        <dbReference type="Proteomes" id="UP001501218"/>
    </source>
</evidence>
<comment type="subcellular location">
    <subcellularLocation>
        <location evidence="1">Cell membrane</location>
        <topology evidence="1">Multi-pass membrane protein</topology>
    </subcellularLocation>
</comment>
<dbReference type="Pfam" id="PF00474">
    <property type="entry name" value="SSF"/>
    <property type="match status" value="1"/>
</dbReference>
<keyword evidence="6" id="KW-0769">Symport</keyword>
<reference evidence="16" key="1">
    <citation type="journal article" date="2019" name="Int. J. Syst. Evol. Microbiol.">
        <title>The Global Catalogue of Microorganisms (GCM) 10K type strain sequencing project: providing services to taxonomists for standard genome sequencing and annotation.</title>
        <authorList>
            <consortium name="The Broad Institute Genomics Platform"/>
            <consortium name="The Broad Institute Genome Sequencing Center for Infectious Disease"/>
            <person name="Wu L."/>
            <person name="Ma J."/>
        </authorList>
    </citation>
    <scope>NUCLEOTIDE SEQUENCE [LARGE SCALE GENOMIC DNA]</scope>
    <source>
        <strain evidence="16">JCM 16221</strain>
    </source>
</reference>
<feature type="transmembrane region" description="Helical" evidence="14">
    <location>
        <begin position="198"/>
        <end position="217"/>
    </location>
</feature>
<dbReference type="Gene3D" id="1.20.1730.10">
    <property type="entry name" value="Sodium/glucose cotransporter"/>
    <property type="match status" value="1"/>
</dbReference>
<dbReference type="InterPro" id="IPR050277">
    <property type="entry name" value="Sodium:Solute_Symporter"/>
</dbReference>
<gene>
    <name evidence="15" type="primary">putP_2</name>
    <name evidence="15" type="ORF">GCM10009854_45470</name>
</gene>
<organism evidence="15 16">
    <name type="scientific">Saccharopolyspora halophila</name>
    <dbReference type="NCBI Taxonomy" id="405551"/>
    <lineage>
        <taxon>Bacteria</taxon>
        <taxon>Bacillati</taxon>
        <taxon>Actinomycetota</taxon>
        <taxon>Actinomycetes</taxon>
        <taxon>Pseudonocardiales</taxon>
        <taxon>Pseudonocardiaceae</taxon>
        <taxon>Saccharopolyspora</taxon>
    </lineage>
</organism>
<dbReference type="InterPro" id="IPR001734">
    <property type="entry name" value="Na/solute_symporter"/>
</dbReference>
<keyword evidence="5 14" id="KW-0812">Transmembrane</keyword>
<comment type="caution">
    <text evidence="15">The sequence shown here is derived from an EMBL/GenBank/DDBJ whole genome shotgun (WGS) entry which is preliminary data.</text>
</comment>
<comment type="catalytic activity">
    <reaction evidence="12">
        <text>L-proline(in) + Na(+)(in) = L-proline(out) + Na(+)(out)</text>
        <dbReference type="Rhea" id="RHEA:28967"/>
        <dbReference type="ChEBI" id="CHEBI:29101"/>
        <dbReference type="ChEBI" id="CHEBI:60039"/>
    </reaction>
</comment>
<comment type="similarity">
    <text evidence="2 13">Belongs to the sodium:solute symporter (SSF) (TC 2.A.21) family.</text>
</comment>
<accession>A0ABP5TWC7</accession>
<evidence type="ECO:0000313" key="15">
    <source>
        <dbReference type="EMBL" id="GAA2361117.1"/>
    </source>
</evidence>
<evidence type="ECO:0000256" key="12">
    <source>
        <dbReference type="ARBA" id="ARBA00033708"/>
    </source>
</evidence>
<feature type="transmembrane region" description="Helical" evidence="14">
    <location>
        <begin position="329"/>
        <end position="360"/>
    </location>
</feature>
<evidence type="ECO:0000256" key="2">
    <source>
        <dbReference type="ARBA" id="ARBA00006434"/>
    </source>
</evidence>
<feature type="transmembrane region" description="Helical" evidence="14">
    <location>
        <begin position="6"/>
        <end position="30"/>
    </location>
</feature>
<sequence length="506" mass="53900">MTGLSFGGISGILVLVAYATAMLLIGYFAGRGQPKGEQKTARGYYLGGSGLGFVALFFTLYASQYSGNSIVGYAPEAYRSGFVWWQSVPFMIAVIAGYLLFAPRLYAIAKRESFVTPTDWVRYRFRSSAVSLLVALLMLWGLANYLLEQLVAMGQGISGLTGNTVPYQVGVIGFVVVMLVYSWAGGMRAVALTDVMQGIALLLGVAVLLAGALYLSGGGIGDLTRHLAESAPEKVGVPSGEESVNWLSMIIMIGIGAAVYPHAIQRIYAARSERTLKRSLATMAWMPLVTTGVVFVVGIVGIELFPGLSEDDSEQLVGMIANEVAGINLFYYALMILLFGGVVAAIVSTADSALLSFSSVISQDLYARHIAPNTSERKQVLVGKIAAVVAVAILLAVAWNPPSTLFNIFVLKFELIVQIAPAFILGLYWRRLSAGPVFWGMLAGAVFAGAWTVFDVDKLYGIPAGLLGLALNVAICLVGSLLISRPDAEVPNTDPHLAPRTATTRD</sequence>
<dbReference type="EMBL" id="BAAARA010000021">
    <property type="protein sequence ID" value="GAA2361117.1"/>
    <property type="molecule type" value="Genomic_DNA"/>
</dbReference>
<keyword evidence="7 14" id="KW-1133">Transmembrane helix</keyword>
<feature type="transmembrane region" description="Helical" evidence="14">
    <location>
        <begin position="167"/>
        <end position="186"/>
    </location>
</feature>
<feature type="transmembrane region" description="Helical" evidence="14">
    <location>
        <begin position="436"/>
        <end position="454"/>
    </location>
</feature>
<feature type="transmembrane region" description="Helical" evidence="14">
    <location>
        <begin position="42"/>
        <end position="62"/>
    </location>
</feature>